<evidence type="ECO:0000313" key="3">
    <source>
        <dbReference type="Proteomes" id="UP000784294"/>
    </source>
</evidence>
<accession>A0A448X4B6</accession>
<dbReference type="EMBL" id="CAAALY010089270">
    <property type="protein sequence ID" value="VEL27710.1"/>
    <property type="molecule type" value="Genomic_DNA"/>
</dbReference>
<name>A0A448X4B6_9PLAT</name>
<gene>
    <name evidence="2" type="ORF">PXEA_LOCUS21150</name>
</gene>
<organism evidence="2 3">
    <name type="scientific">Protopolystoma xenopodis</name>
    <dbReference type="NCBI Taxonomy" id="117903"/>
    <lineage>
        <taxon>Eukaryota</taxon>
        <taxon>Metazoa</taxon>
        <taxon>Spiralia</taxon>
        <taxon>Lophotrochozoa</taxon>
        <taxon>Platyhelminthes</taxon>
        <taxon>Monogenea</taxon>
        <taxon>Polyopisthocotylea</taxon>
        <taxon>Polystomatidea</taxon>
        <taxon>Polystomatidae</taxon>
        <taxon>Protopolystoma</taxon>
    </lineage>
</organism>
<dbReference type="Proteomes" id="UP000784294">
    <property type="component" value="Unassembled WGS sequence"/>
</dbReference>
<evidence type="ECO:0000256" key="1">
    <source>
        <dbReference type="SAM" id="MobiDB-lite"/>
    </source>
</evidence>
<keyword evidence="3" id="KW-1185">Reference proteome</keyword>
<evidence type="ECO:0000313" key="2">
    <source>
        <dbReference type="EMBL" id="VEL27710.1"/>
    </source>
</evidence>
<feature type="compositionally biased region" description="Basic residues" evidence="1">
    <location>
        <begin position="51"/>
        <end position="73"/>
    </location>
</feature>
<feature type="region of interest" description="Disordered" evidence="1">
    <location>
        <begin position="116"/>
        <end position="140"/>
    </location>
</feature>
<sequence length="140" mass="15766">MEQPKFGPSDPHGRRSVCTSQLTRPPVLSPPPPVRVRARLGHRRGEQSLSVHRRRRQVTASRRPRRRRTRGRIWRGPALLDQQAATDGQTAFPPPLGTHLRRPVSSTACIFMRLPSSQQVGRRQPTVRGRFSSLGSTNKA</sequence>
<proteinExistence type="predicted"/>
<comment type="caution">
    <text evidence="2">The sequence shown here is derived from an EMBL/GenBank/DDBJ whole genome shotgun (WGS) entry which is preliminary data.</text>
</comment>
<protein>
    <submittedName>
        <fullName evidence="2">Uncharacterized protein</fullName>
    </submittedName>
</protein>
<reference evidence="2" key="1">
    <citation type="submission" date="2018-11" db="EMBL/GenBank/DDBJ databases">
        <authorList>
            <consortium name="Pathogen Informatics"/>
        </authorList>
    </citation>
    <scope>NUCLEOTIDE SEQUENCE</scope>
</reference>
<feature type="region of interest" description="Disordered" evidence="1">
    <location>
        <begin position="1"/>
        <end position="100"/>
    </location>
</feature>
<dbReference type="AlphaFoldDB" id="A0A448X4B6"/>